<organism evidence="2 3">
    <name type="scientific">Chryseolinea lacunae</name>
    <dbReference type="NCBI Taxonomy" id="2801331"/>
    <lineage>
        <taxon>Bacteria</taxon>
        <taxon>Pseudomonadati</taxon>
        <taxon>Bacteroidota</taxon>
        <taxon>Cytophagia</taxon>
        <taxon>Cytophagales</taxon>
        <taxon>Fulvivirgaceae</taxon>
        <taxon>Chryseolinea</taxon>
    </lineage>
</organism>
<protein>
    <submittedName>
        <fullName evidence="2">Cadherin repeat domain-containing protein</fullName>
    </submittedName>
</protein>
<reference evidence="2 3" key="1">
    <citation type="submission" date="2021-01" db="EMBL/GenBank/DDBJ databases">
        <title>Chryseolinea sp. Jin1 Genome sequencing and assembly.</title>
        <authorList>
            <person name="Kim I."/>
        </authorList>
    </citation>
    <scope>NUCLEOTIDE SEQUENCE [LARGE SCALE GENOMIC DNA]</scope>
    <source>
        <strain evidence="2 3">Jin1</strain>
    </source>
</reference>
<comment type="caution">
    <text evidence="2">The sequence shown here is derived from an EMBL/GenBank/DDBJ whole genome shotgun (WGS) entry which is preliminary data.</text>
</comment>
<dbReference type="Gene3D" id="2.60.40.60">
    <property type="entry name" value="Cadherins"/>
    <property type="match status" value="2"/>
</dbReference>
<accession>A0ABS1KZ35</accession>
<keyword evidence="3" id="KW-1185">Reference proteome</keyword>
<dbReference type="PROSITE" id="PS51257">
    <property type="entry name" value="PROKAR_LIPOPROTEIN"/>
    <property type="match status" value="1"/>
</dbReference>
<dbReference type="CDD" id="cd11304">
    <property type="entry name" value="Cadherin_repeat"/>
    <property type="match status" value="2"/>
</dbReference>
<dbReference type="InterPro" id="IPR015919">
    <property type="entry name" value="Cadherin-like_sf"/>
</dbReference>
<dbReference type="RefSeq" id="WP_202014538.1">
    <property type="nucleotide sequence ID" value="NZ_JAERRB010000012.1"/>
</dbReference>
<feature type="signal peptide" evidence="1">
    <location>
        <begin position="1"/>
        <end position="23"/>
    </location>
</feature>
<dbReference type="Proteomes" id="UP000613030">
    <property type="component" value="Unassembled WGS sequence"/>
</dbReference>
<proteinExistence type="predicted"/>
<feature type="chain" id="PRO_5046816262" evidence="1">
    <location>
        <begin position="24"/>
        <end position="418"/>
    </location>
</feature>
<sequence>MSTFSWRSFAFLCIFGFVVVAMGCRDDDPAPAPVVDVADFEVAIDELPESGTVLGTLDATTDKGTLAFQLLSESVIGSFAVNATTGSLTVLDGTKFDFSKNTAITAVVVVKNDNVESKINVKVNIQKIALDVTPFEITIDENPKAETALGTLKATTSKGTLSYTLQSESVTGAFAVNSTTGVLSVLNSSLFDFEKNETLTAVITVSNGKKQAALNVKVNLQKIIWTGEDLVFTKASGADWTQAENYDKISDKVIFTRQTSGPIYNYQWWLDTFDGDATFDDLNDDFWDGTSSTREFTRQGGTNGVRWAILDDTGSSTDAWSEFNLYGTLGDPAHFYSFHNIASMITQLEQNSAVTGAVDNFSVTDGVNESSGTDMPGLVGKKLGVWLVEEDIYFTLTFNTWGSGKSNNTISYTRSTKD</sequence>
<keyword evidence="1" id="KW-0732">Signal</keyword>
<evidence type="ECO:0000313" key="2">
    <source>
        <dbReference type="EMBL" id="MBL0744716.1"/>
    </source>
</evidence>
<gene>
    <name evidence="2" type="ORF">JI741_26015</name>
</gene>
<dbReference type="EMBL" id="JAERRB010000012">
    <property type="protein sequence ID" value="MBL0744716.1"/>
    <property type="molecule type" value="Genomic_DNA"/>
</dbReference>
<evidence type="ECO:0000256" key="1">
    <source>
        <dbReference type="SAM" id="SignalP"/>
    </source>
</evidence>
<name>A0ABS1KZ35_9BACT</name>
<evidence type="ECO:0000313" key="3">
    <source>
        <dbReference type="Proteomes" id="UP000613030"/>
    </source>
</evidence>
<dbReference type="SUPFAM" id="SSF49313">
    <property type="entry name" value="Cadherin-like"/>
    <property type="match status" value="2"/>
</dbReference>